<reference evidence="3 4" key="1">
    <citation type="submission" date="2024-06" db="EMBL/GenBank/DDBJ databases">
        <title>The Natural Products Discovery Center: Release of the First 8490 Sequenced Strains for Exploring Actinobacteria Biosynthetic Diversity.</title>
        <authorList>
            <person name="Kalkreuter E."/>
            <person name="Kautsar S.A."/>
            <person name="Yang D."/>
            <person name="Bader C.D."/>
            <person name="Teijaro C.N."/>
            <person name="Fluegel L."/>
            <person name="Davis C.M."/>
            <person name="Simpson J.R."/>
            <person name="Lauterbach L."/>
            <person name="Steele A.D."/>
            <person name="Gui C."/>
            <person name="Meng S."/>
            <person name="Li G."/>
            <person name="Viehrig K."/>
            <person name="Ye F."/>
            <person name="Su P."/>
            <person name="Kiefer A.F."/>
            <person name="Nichols A."/>
            <person name="Cepeda A.J."/>
            <person name="Yan W."/>
            <person name="Fan B."/>
            <person name="Jiang Y."/>
            <person name="Adhikari A."/>
            <person name="Zheng C.-J."/>
            <person name="Schuster L."/>
            <person name="Cowan T.M."/>
            <person name="Smanski M.J."/>
            <person name="Chevrette M.G."/>
            <person name="De Carvalho L.P.S."/>
            <person name="Shen B."/>
        </authorList>
    </citation>
    <scope>NUCLEOTIDE SEQUENCE [LARGE SCALE GENOMIC DNA]</scope>
    <source>
        <strain evidence="3 4">NPDC000632</strain>
    </source>
</reference>
<evidence type="ECO:0000259" key="1">
    <source>
        <dbReference type="Pfam" id="PF01408"/>
    </source>
</evidence>
<dbReference type="InterPro" id="IPR055170">
    <property type="entry name" value="GFO_IDH_MocA-like_dom"/>
</dbReference>
<proteinExistence type="predicted"/>
<keyword evidence="4" id="KW-1185">Reference proteome</keyword>
<evidence type="ECO:0000259" key="2">
    <source>
        <dbReference type="Pfam" id="PF22725"/>
    </source>
</evidence>
<protein>
    <submittedName>
        <fullName evidence="3">Gfo/Idh/MocA family oxidoreductase</fullName>
    </submittedName>
</protein>
<comment type="caution">
    <text evidence="3">The sequence shown here is derived from an EMBL/GenBank/DDBJ whole genome shotgun (WGS) entry which is preliminary data.</text>
</comment>
<dbReference type="SUPFAM" id="SSF51735">
    <property type="entry name" value="NAD(P)-binding Rossmann-fold domains"/>
    <property type="match status" value="1"/>
</dbReference>
<feature type="domain" description="Gfo/Idh/MocA-like oxidoreductase N-terminal" evidence="1">
    <location>
        <begin position="8"/>
        <end position="126"/>
    </location>
</feature>
<accession>A0ABV1VSG0</accession>
<dbReference type="InterPro" id="IPR036291">
    <property type="entry name" value="NAD(P)-bd_dom_sf"/>
</dbReference>
<dbReference type="Proteomes" id="UP001490330">
    <property type="component" value="Unassembled WGS sequence"/>
</dbReference>
<evidence type="ECO:0000313" key="3">
    <source>
        <dbReference type="EMBL" id="MER6909433.1"/>
    </source>
</evidence>
<dbReference type="PANTHER" id="PTHR43708:SF4">
    <property type="entry name" value="OXIDOREDUCTASE YCEM-RELATED"/>
    <property type="match status" value="1"/>
</dbReference>
<organism evidence="3 4">
    <name type="scientific">Streptomyces flaveolus</name>
    <dbReference type="NCBI Taxonomy" id="67297"/>
    <lineage>
        <taxon>Bacteria</taxon>
        <taxon>Bacillati</taxon>
        <taxon>Actinomycetota</taxon>
        <taxon>Actinomycetes</taxon>
        <taxon>Kitasatosporales</taxon>
        <taxon>Streptomycetaceae</taxon>
        <taxon>Streptomyces</taxon>
    </lineage>
</organism>
<gene>
    <name evidence="3" type="ORF">ABT322_38075</name>
</gene>
<dbReference type="RefSeq" id="WP_350725158.1">
    <property type="nucleotide sequence ID" value="NZ_JBEPCO010000065.1"/>
</dbReference>
<dbReference type="EMBL" id="JBEPCV010000066">
    <property type="protein sequence ID" value="MER6909433.1"/>
    <property type="molecule type" value="Genomic_DNA"/>
</dbReference>
<dbReference type="Pfam" id="PF01408">
    <property type="entry name" value="GFO_IDH_MocA"/>
    <property type="match status" value="1"/>
</dbReference>
<dbReference type="InterPro" id="IPR000683">
    <property type="entry name" value="Gfo/Idh/MocA-like_OxRdtase_N"/>
</dbReference>
<dbReference type="PANTHER" id="PTHR43708">
    <property type="entry name" value="CONSERVED EXPRESSED OXIDOREDUCTASE (EUROFUNG)"/>
    <property type="match status" value="1"/>
</dbReference>
<dbReference type="Gene3D" id="3.40.50.720">
    <property type="entry name" value="NAD(P)-binding Rossmann-like Domain"/>
    <property type="match status" value="1"/>
</dbReference>
<dbReference type="Gene3D" id="3.30.360.10">
    <property type="entry name" value="Dihydrodipicolinate Reductase, domain 2"/>
    <property type="match status" value="1"/>
</dbReference>
<dbReference type="SUPFAM" id="SSF55347">
    <property type="entry name" value="Glyceraldehyde-3-phosphate dehydrogenase-like, C-terminal domain"/>
    <property type="match status" value="1"/>
</dbReference>
<feature type="domain" description="GFO/IDH/MocA-like oxidoreductase" evidence="2">
    <location>
        <begin position="162"/>
        <end position="231"/>
    </location>
</feature>
<dbReference type="InterPro" id="IPR051317">
    <property type="entry name" value="Gfo/Idh/MocA_oxidoreduct"/>
</dbReference>
<dbReference type="Pfam" id="PF22725">
    <property type="entry name" value="GFO_IDH_MocA_C3"/>
    <property type="match status" value="1"/>
</dbReference>
<name>A0ABV1VSG0_9ACTN</name>
<evidence type="ECO:0000313" key="4">
    <source>
        <dbReference type="Proteomes" id="UP001490330"/>
    </source>
</evidence>
<sequence>MSTQARTRVGVVGAGNIASIAQLPTLVKREDVELAALVSRRPDPGPLVRRWGFGAAYGAVEDMLKAEALDAVFVLTPRSEHAPAVEACLRGDVDVFCEKPLVPAADEAERLADLADERGRILMVDFNRRYAPVYVAGREAFGSTGATFCVAQKNRPGSEYRATFENAIHMVDLLRWYCGGEAVEVTAHATGDDPWEEDGAAAIIRFDTGNTGVLMAARTAGAWNEKLDAYGAGRSAEVRAPESVSITVDGVTTTRNLSSEAFGWATATETLGFAEAVHHFLDRLTDRRPPLTSGRDAVATQRLLDRVLASAGLPASEQEGRQWASHATNAAQR</sequence>